<dbReference type="EMBL" id="KY474418">
    <property type="protein sequence ID" value="ARK08011.1"/>
    <property type="molecule type" value="Genomic_DNA"/>
</dbReference>
<protein>
    <recommendedName>
        <fullName evidence="4">RstC protein</fullName>
    </recommendedName>
</protein>
<dbReference type="EMBL" id="KY474414">
    <property type="protein sequence ID" value="ARK08171.1"/>
    <property type="molecule type" value="Genomic_DNA"/>
</dbReference>
<dbReference type="RefSeq" id="WP_053052173.1">
    <property type="nucleotide sequence ID" value="NZ_CP080463.1"/>
</dbReference>
<dbReference type="EMBL" id="KY474415">
    <property type="protein sequence ID" value="ARK08025.1"/>
    <property type="molecule type" value="Genomic_DNA"/>
</dbReference>
<sequence>MSLKPYTLMDVYDSLEDLNNMALYLRSGAYTDEIAHQVQNLICDKIIDLQGIVSFIRLSPSLNPQLQALTEPSL</sequence>
<organism evidence="3">
    <name type="scientific">Vibrio cholerae</name>
    <dbReference type="NCBI Taxonomy" id="666"/>
    <lineage>
        <taxon>Bacteria</taxon>
        <taxon>Pseudomonadati</taxon>
        <taxon>Pseudomonadota</taxon>
        <taxon>Gammaproteobacteria</taxon>
        <taxon>Vibrionales</taxon>
        <taxon>Vibrionaceae</taxon>
        <taxon>Vibrio</taxon>
    </lineage>
</organism>
<dbReference type="EMBL" id="KY474412">
    <property type="protein sequence ID" value="ARK08032.1"/>
    <property type="molecule type" value="Genomic_DNA"/>
</dbReference>
<dbReference type="EMBL" id="KY474411">
    <property type="protein sequence ID" value="ARK08220.1"/>
    <property type="molecule type" value="Genomic_DNA"/>
</dbReference>
<dbReference type="EMBL" id="KY474411">
    <property type="protein sequence ID" value="ARK08213.1"/>
    <property type="molecule type" value="Genomic_DNA"/>
</dbReference>
<accession>A0A2Z2GLG0</accession>
<evidence type="ECO:0000313" key="1">
    <source>
        <dbReference type="EMBL" id="ARK08011.1"/>
    </source>
</evidence>
<dbReference type="AlphaFoldDB" id="A0A2Z2GLG0"/>
<evidence type="ECO:0000313" key="3">
    <source>
        <dbReference type="EMBL" id="ARK08171.1"/>
    </source>
</evidence>
<evidence type="ECO:0000313" key="2">
    <source>
        <dbReference type="EMBL" id="ARK08032.1"/>
    </source>
</evidence>
<reference evidence="3" key="1">
    <citation type="submission" date="2017-01" db="EMBL/GenBank/DDBJ databases">
        <title>Comparative genetic analysis of CTX phage and satellite phage arrays of Vibrio cholerae wave 1 of the 7th pandemic strains isolated from Asian countries.</title>
        <authorList>
            <person name="Yamashiro T."/>
            <person name="Pham T.D."/>
        </authorList>
    </citation>
    <scope>NUCLEOTIDE SEQUENCE</scope>
    <source>
        <strain evidence="3">C2</strain>
        <strain evidence="2">No341</strain>
        <strain evidence="1">P16</strain>
    </source>
</reference>
<dbReference type="EMBL" id="KY474418">
    <property type="protein sequence ID" value="ARK08018.1"/>
    <property type="molecule type" value="Genomic_DNA"/>
</dbReference>
<dbReference type="EMBL" id="KY474417">
    <property type="protein sequence ID" value="ARK08117.1"/>
    <property type="molecule type" value="Genomic_DNA"/>
</dbReference>
<dbReference type="EMBL" id="KY474414">
    <property type="protein sequence ID" value="ARK08164.1"/>
    <property type="molecule type" value="Genomic_DNA"/>
</dbReference>
<proteinExistence type="predicted"/>
<dbReference type="EMBL" id="KY474417">
    <property type="protein sequence ID" value="ARK08110.1"/>
    <property type="molecule type" value="Genomic_DNA"/>
</dbReference>
<evidence type="ECO:0008006" key="4">
    <source>
        <dbReference type="Google" id="ProtNLM"/>
    </source>
</evidence>
<name>A0A2Z2GLG0_VIBCL</name>